<protein>
    <recommendedName>
        <fullName evidence="2">Integrase catalytic domain-containing protein</fullName>
    </recommendedName>
</protein>
<proteinExistence type="predicted"/>
<dbReference type="Gene3D" id="3.30.420.10">
    <property type="entry name" value="Ribonuclease H-like superfamily/Ribonuclease H"/>
    <property type="match status" value="1"/>
</dbReference>
<dbReference type="InterPro" id="IPR012337">
    <property type="entry name" value="RNaseH-like_sf"/>
</dbReference>
<keyword evidence="4" id="KW-1185">Reference proteome</keyword>
<sequence>MRNKDRLEKNYAMKFFLHELFLHPTSTGWSRPSCQATRSNRPRAPVTPWPRADAPWSRLHVDFAGPFKGRHFLVVVDSHTAWADTFVTSGPTTEEAIRCLDATFRYNGLPFTLVSDNGSAFTSHRFRTYCAQRGVKQLFTAPRHPQSNGRAERKVRSVKEALRRLPSGPYQRQLDTVLESANATPGEDGRSRSERLMGRPVRTALSLVGPAPQREVPEPAHSFCPGDAVYYKHHGDPVWRPALVERFLGAQMVAVRTPAGQVERRHQDQLRRRVLGNGPDVQVPVLHDVVLPQVTPTRATPEPGPRQVPQDGPASPPRPRSSSGTSLESPPPGPLDGGTPPRTPVHPPHTDRDRRRSRGRGQAPVNPRGEEILHPGPRSTRNPNPVYKEPEQRFRSALNDWRTARWAAALAKDTETPGHVRQWRRIKVLKKGCDKIPTLEKDGRSYTTDQEKAEVLGAHYEAVHHLTENLGDPEDGARAAASLHLYMCNEPCAPIPPVTVGEVQSIYKRMKTRKAPGADGVHPAALKQLPQCYLEALCAIFQSILDLRHYPACWKEATIKPIPKHGKNLTLPGSHRPISLLSAIGKAAERVIYSRLVAFL</sequence>
<evidence type="ECO:0000259" key="2">
    <source>
        <dbReference type="PROSITE" id="PS50994"/>
    </source>
</evidence>
<evidence type="ECO:0000313" key="3">
    <source>
        <dbReference type="EMBL" id="KAJ1526552.1"/>
    </source>
</evidence>
<comment type="caution">
    <text evidence="3">The sequence shown here is derived from an EMBL/GenBank/DDBJ whole genome shotgun (WGS) entry which is preliminary data.</text>
</comment>
<dbReference type="GO" id="GO:0003676">
    <property type="term" value="F:nucleic acid binding"/>
    <property type="evidence" value="ECO:0007669"/>
    <property type="project" value="InterPro"/>
</dbReference>
<dbReference type="AlphaFoldDB" id="A0AAV7XS31"/>
<feature type="region of interest" description="Disordered" evidence="1">
    <location>
        <begin position="28"/>
        <end position="49"/>
    </location>
</feature>
<name>A0AAV7XS31_9NEOP</name>
<feature type="region of interest" description="Disordered" evidence="1">
    <location>
        <begin position="173"/>
        <end position="198"/>
    </location>
</feature>
<feature type="domain" description="Integrase catalytic" evidence="2">
    <location>
        <begin position="51"/>
        <end position="220"/>
    </location>
</feature>
<evidence type="ECO:0000313" key="4">
    <source>
        <dbReference type="Proteomes" id="UP001075354"/>
    </source>
</evidence>
<dbReference type="InterPro" id="IPR036397">
    <property type="entry name" value="RNaseH_sf"/>
</dbReference>
<reference evidence="3" key="1">
    <citation type="submission" date="2022-12" db="EMBL/GenBank/DDBJ databases">
        <title>Chromosome-level genome assembly of the bean flower thrips Megalurothrips usitatus.</title>
        <authorList>
            <person name="Ma L."/>
            <person name="Liu Q."/>
            <person name="Li H."/>
            <person name="Cai W."/>
        </authorList>
    </citation>
    <scope>NUCLEOTIDE SEQUENCE</scope>
    <source>
        <strain evidence="3">Cailab_2022a</strain>
    </source>
</reference>
<accession>A0AAV7XS31</accession>
<evidence type="ECO:0000256" key="1">
    <source>
        <dbReference type="SAM" id="MobiDB-lite"/>
    </source>
</evidence>
<dbReference type="InterPro" id="IPR050951">
    <property type="entry name" value="Retrovirus_Pol_polyprotein"/>
</dbReference>
<dbReference type="SUPFAM" id="SSF53098">
    <property type="entry name" value="Ribonuclease H-like"/>
    <property type="match status" value="1"/>
</dbReference>
<dbReference type="EMBL" id="JAPTSV010000006">
    <property type="protein sequence ID" value="KAJ1526552.1"/>
    <property type="molecule type" value="Genomic_DNA"/>
</dbReference>
<feature type="region of interest" description="Disordered" evidence="1">
    <location>
        <begin position="295"/>
        <end position="391"/>
    </location>
</feature>
<dbReference type="PANTHER" id="PTHR37984">
    <property type="entry name" value="PROTEIN CBG26694"/>
    <property type="match status" value="1"/>
</dbReference>
<dbReference type="Proteomes" id="UP001075354">
    <property type="component" value="Chromosome 6"/>
</dbReference>
<dbReference type="PROSITE" id="PS50994">
    <property type="entry name" value="INTEGRASE"/>
    <property type="match status" value="1"/>
</dbReference>
<gene>
    <name evidence="3" type="ORF">ONE63_008139</name>
</gene>
<feature type="compositionally biased region" description="Polar residues" evidence="1">
    <location>
        <begin position="28"/>
        <end position="39"/>
    </location>
</feature>
<dbReference type="Pfam" id="PF00665">
    <property type="entry name" value="rve"/>
    <property type="match status" value="1"/>
</dbReference>
<dbReference type="PANTHER" id="PTHR37984:SF13">
    <property type="entry name" value="RIBONUCLEASE H"/>
    <property type="match status" value="1"/>
</dbReference>
<organism evidence="3 4">
    <name type="scientific">Megalurothrips usitatus</name>
    <name type="common">bean blossom thrips</name>
    <dbReference type="NCBI Taxonomy" id="439358"/>
    <lineage>
        <taxon>Eukaryota</taxon>
        <taxon>Metazoa</taxon>
        <taxon>Ecdysozoa</taxon>
        <taxon>Arthropoda</taxon>
        <taxon>Hexapoda</taxon>
        <taxon>Insecta</taxon>
        <taxon>Pterygota</taxon>
        <taxon>Neoptera</taxon>
        <taxon>Paraneoptera</taxon>
        <taxon>Thysanoptera</taxon>
        <taxon>Terebrantia</taxon>
        <taxon>Thripoidea</taxon>
        <taxon>Thripidae</taxon>
        <taxon>Megalurothrips</taxon>
    </lineage>
</organism>
<dbReference type="GO" id="GO:0015074">
    <property type="term" value="P:DNA integration"/>
    <property type="evidence" value="ECO:0007669"/>
    <property type="project" value="InterPro"/>
</dbReference>
<feature type="compositionally biased region" description="Basic and acidic residues" evidence="1">
    <location>
        <begin position="187"/>
        <end position="197"/>
    </location>
</feature>
<dbReference type="InterPro" id="IPR001584">
    <property type="entry name" value="Integrase_cat-core"/>
</dbReference>